<evidence type="ECO:0000313" key="3">
    <source>
        <dbReference type="EMBL" id="MDO5985857.1"/>
    </source>
</evidence>
<comment type="caution">
    <text evidence="3">The sequence shown here is derived from an EMBL/GenBank/DDBJ whole genome shotgun (WGS) entry which is preliminary data.</text>
</comment>
<dbReference type="SUPFAM" id="SSF52266">
    <property type="entry name" value="SGNH hydrolase"/>
    <property type="match status" value="1"/>
</dbReference>
<dbReference type="InterPro" id="IPR036514">
    <property type="entry name" value="SGNH_hydro_sf"/>
</dbReference>
<organism evidence="3 4">
    <name type="scientific">Flavivirga amylovorans</name>
    <dbReference type="NCBI Taxonomy" id="870486"/>
    <lineage>
        <taxon>Bacteria</taxon>
        <taxon>Pseudomonadati</taxon>
        <taxon>Bacteroidota</taxon>
        <taxon>Flavobacteriia</taxon>
        <taxon>Flavobacteriales</taxon>
        <taxon>Flavobacteriaceae</taxon>
        <taxon>Flavivirga</taxon>
    </lineage>
</organism>
<dbReference type="RefSeq" id="WP_303280403.1">
    <property type="nucleotide sequence ID" value="NZ_BAABCZ010000016.1"/>
</dbReference>
<accession>A0ABT8WW75</accession>
<evidence type="ECO:0000256" key="1">
    <source>
        <dbReference type="ARBA" id="ARBA00022801"/>
    </source>
</evidence>
<name>A0ABT8WW75_9FLAO</name>
<feature type="domain" description="Sialate O-acetylesterase" evidence="2">
    <location>
        <begin position="32"/>
        <end position="293"/>
    </location>
</feature>
<proteinExistence type="predicted"/>
<dbReference type="InterPro" id="IPR052940">
    <property type="entry name" value="Carb_Esterase_6"/>
</dbReference>
<protein>
    <submittedName>
        <fullName evidence="3">Sialate O-acetylesterase</fullName>
    </submittedName>
</protein>
<dbReference type="InterPro" id="IPR005181">
    <property type="entry name" value="SASA"/>
</dbReference>
<dbReference type="SUPFAM" id="SSF53474">
    <property type="entry name" value="alpha/beta-Hydrolases"/>
    <property type="match status" value="1"/>
</dbReference>
<dbReference type="PANTHER" id="PTHR31988">
    <property type="entry name" value="ESTERASE, PUTATIVE (DUF303)-RELATED"/>
    <property type="match status" value="1"/>
</dbReference>
<dbReference type="PANTHER" id="PTHR31988:SF19">
    <property type="entry name" value="9-O-ACETYL-N-ACETYLNEURAMINIC ACID DEACETYLASE-RELATED"/>
    <property type="match status" value="1"/>
</dbReference>
<dbReference type="InterPro" id="IPR029058">
    <property type="entry name" value="AB_hydrolase_fold"/>
</dbReference>
<keyword evidence="4" id="KW-1185">Reference proteome</keyword>
<sequence length="517" mass="58947">MKYWCIQFLTIIFFATVFNYTFAQKQVKKYDVHVVLLAGQSNMVGAGNYYELDPETKQRIVKASKKVSLSYNGKTAQPLSYYNNTSGKQYNFSKRFGLELMLGATLSEAYPHQEFLFIKRAHGGTSLYGAWNPKWDKSKVLLTEKTEYKQQLKLYDLHISDINQNLEYLKKQSKSYKIIGLGWMQGESDTNNAIAAKKYKNGLKELVNAYRTDLNVPQMPFVLGQINALNRKVENGVDVVRTGMKKFVEQDYFSELVETSTDTLWNDYPKHKDNLHYNTEGLKRLGIAFANGFFDIQKRLNVDEFESIEQLKPGETIKFKAEGDTNMMYHVYTPSNFETSKKRPLIIAFSPGGNGLGILNKMKASVEKMGWILVGCDMLKNGMKNHSLEQKMEDELLNAIFKNIPHNTSRVYLSGFSGGAMRSYQLTTRRNEKFAGILAYGGWLGGDTYQDKPYQKGMRIAQVNGIKDMGANKWKDIDAKTLKKHQCTVKHFSHEGGHQVAPESVSTMAMEWLASKK</sequence>
<evidence type="ECO:0000313" key="4">
    <source>
        <dbReference type="Proteomes" id="UP001176891"/>
    </source>
</evidence>
<dbReference type="Gene3D" id="3.40.50.1110">
    <property type="entry name" value="SGNH hydrolase"/>
    <property type="match status" value="1"/>
</dbReference>
<reference evidence="3" key="1">
    <citation type="submission" date="2023-07" db="EMBL/GenBank/DDBJ databases">
        <title>Two novel species in the genus Flavivirga.</title>
        <authorList>
            <person name="Kwon K."/>
        </authorList>
    </citation>
    <scope>NUCLEOTIDE SEQUENCE</scope>
    <source>
        <strain evidence="3">KACC 14157</strain>
    </source>
</reference>
<dbReference type="Proteomes" id="UP001176891">
    <property type="component" value="Unassembled WGS sequence"/>
</dbReference>
<dbReference type="Pfam" id="PF03629">
    <property type="entry name" value="SASA"/>
    <property type="match status" value="1"/>
</dbReference>
<dbReference type="Gene3D" id="3.40.50.1820">
    <property type="entry name" value="alpha/beta hydrolase"/>
    <property type="match status" value="1"/>
</dbReference>
<evidence type="ECO:0000259" key="2">
    <source>
        <dbReference type="Pfam" id="PF03629"/>
    </source>
</evidence>
<keyword evidence="1" id="KW-0378">Hydrolase</keyword>
<dbReference type="EMBL" id="JAUOEM010000001">
    <property type="protein sequence ID" value="MDO5985857.1"/>
    <property type="molecule type" value="Genomic_DNA"/>
</dbReference>
<gene>
    <name evidence="3" type="ORF">Q4Q39_00435</name>
</gene>